<organism evidence="2 3">
    <name type="scientific">Ralstonia insidiosa</name>
    <dbReference type="NCBI Taxonomy" id="190721"/>
    <lineage>
        <taxon>Bacteria</taxon>
        <taxon>Pseudomonadati</taxon>
        <taxon>Pseudomonadota</taxon>
        <taxon>Betaproteobacteria</taxon>
        <taxon>Burkholderiales</taxon>
        <taxon>Burkholderiaceae</taxon>
        <taxon>Ralstonia</taxon>
    </lineage>
</organism>
<evidence type="ECO:0000313" key="2">
    <source>
        <dbReference type="EMBL" id="NMV41926.1"/>
    </source>
</evidence>
<proteinExistence type="predicted"/>
<accession>A0A848PBE9</accession>
<dbReference type="AlphaFoldDB" id="A0A848PBE9"/>
<dbReference type="Proteomes" id="UP000575469">
    <property type="component" value="Unassembled WGS sequence"/>
</dbReference>
<gene>
    <name evidence="2" type="ORF">HGR00_28830</name>
</gene>
<keyword evidence="1" id="KW-0812">Transmembrane</keyword>
<evidence type="ECO:0000313" key="3">
    <source>
        <dbReference type="Proteomes" id="UP000575469"/>
    </source>
</evidence>
<protein>
    <submittedName>
        <fullName evidence="2">Uncharacterized protein</fullName>
    </submittedName>
</protein>
<comment type="caution">
    <text evidence="2">The sequence shown here is derived from an EMBL/GenBank/DDBJ whole genome shotgun (WGS) entry which is preliminary data.</text>
</comment>
<feature type="transmembrane region" description="Helical" evidence="1">
    <location>
        <begin position="119"/>
        <end position="140"/>
    </location>
</feature>
<name>A0A848PBE9_9RALS</name>
<dbReference type="EMBL" id="JABBZM010000041">
    <property type="protein sequence ID" value="NMV41926.1"/>
    <property type="molecule type" value="Genomic_DNA"/>
</dbReference>
<keyword evidence="1" id="KW-1133">Transmembrane helix</keyword>
<dbReference type="RefSeq" id="WP_169341908.1">
    <property type="nucleotide sequence ID" value="NZ_JABBZM010000041.1"/>
</dbReference>
<feature type="transmembrane region" description="Helical" evidence="1">
    <location>
        <begin position="74"/>
        <end position="98"/>
    </location>
</feature>
<keyword evidence="1" id="KW-0472">Membrane</keyword>
<reference evidence="2 3" key="1">
    <citation type="submission" date="2020-04" db="EMBL/GenBank/DDBJ databases">
        <title>Ralstonia insidiosa genome sequencing and assembly.</title>
        <authorList>
            <person name="Martins R.C.R."/>
            <person name="Perdigao-Neto L.V."/>
            <person name="Levin A.S.S."/>
            <person name="Costa S.F."/>
        </authorList>
    </citation>
    <scope>NUCLEOTIDE SEQUENCE [LARGE SCALE GENOMIC DNA]</scope>
    <source>
        <strain evidence="2 3">5047</strain>
    </source>
</reference>
<evidence type="ECO:0000256" key="1">
    <source>
        <dbReference type="SAM" id="Phobius"/>
    </source>
</evidence>
<sequence>MFTFEAAFHRYRRKHGIAKALADYADLQDAPMQHALDAISSGPAILWPPKPTVFDFNEHFLELSNLRDDEPPRWIALMLLVVVIPLCLLLSVGALWFLREIVFVGDPQIPFPPNSFKELGLLLMLLALAVLGVPMTFMLWRECQGKVLTARCARYRFNRTTGKVYVLRPARWGSNAVLDWSRAQAHVHWAPPPESAQSQDDAAWDSDTAQQLRREVDWSRRAGTEVDGGLVISGLLGLISSFSLPTYDLSDEARKKRRTASDNGCLLLYWPPLDAADPRRRGEDLIWVGPRSSGERLWRYIQTFMQKGMDAVPAPEMPNDWMHKGRNPAQVFNWLAECLCYWPVFPAAWKSDVGQARRENGIGPEQPLSWPAKLP</sequence>